<evidence type="ECO:0000313" key="2">
    <source>
        <dbReference type="EMBL" id="CAB4576610.1"/>
    </source>
</evidence>
<feature type="domain" description="Methyltransferase type 11" evidence="1">
    <location>
        <begin position="49"/>
        <end position="147"/>
    </location>
</feature>
<dbReference type="PANTHER" id="PTHR42912">
    <property type="entry name" value="METHYLTRANSFERASE"/>
    <property type="match status" value="1"/>
</dbReference>
<protein>
    <submittedName>
        <fullName evidence="2">Unannotated protein</fullName>
    </submittedName>
</protein>
<dbReference type="InterPro" id="IPR013216">
    <property type="entry name" value="Methyltransf_11"/>
</dbReference>
<dbReference type="AlphaFoldDB" id="A0A6J6EJD2"/>
<sequence length="255" mass="27443">MPDSTAVDADEYRRMAAAGASHWWYRNTRELLAQLLVPHLQGREQPLLLDAGGGTGATGGWMARYGATVLADVEPMALDVARTDFDAARHGGHGVLPVQADLNRLPFADASFDLVLCVTALCHRMNPDPAAIVRDFARITKPGGVVCLWEPGGRRLWRGHDEVTHTGRRFAVRDLRDMAEAGGLQVQRATGAYSFLVPPAAVLGVLERGKQTSDVGRAESGLGGLFPALARVERRLLRRVDLPAGLSAIVVATKP</sequence>
<dbReference type="CDD" id="cd02440">
    <property type="entry name" value="AdoMet_MTases"/>
    <property type="match status" value="1"/>
</dbReference>
<dbReference type="InterPro" id="IPR050508">
    <property type="entry name" value="Methyltransf_Superfamily"/>
</dbReference>
<proteinExistence type="predicted"/>
<dbReference type="GO" id="GO:0008757">
    <property type="term" value="F:S-adenosylmethionine-dependent methyltransferase activity"/>
    <property type="evidence" value="ECO:0007669"/>
    <property type="project" value="InterPro"/>
</dbReference>
<reference evidence="2" key="1">
    <citation type="submission" date="2020-05" db="EMBL/GenBank/DDBJ databases">
        <authorList>
            <person name="Chiriac C."/>
            <person name="Salcher M."/>
            <person name="Ghai R."/>
            <person name="Kavagutti S V."/>
        </authorList>
    </citation>
    <scope>NUCLEOTIDE SEQUENCE</scope>
</reference>
<dbReference type="SUPFAM" id="SSF53335">
    <property type="entry name" value="S-adenosyl-L-methionine-dependent methyltransferases"/>
    <property type="match status" value="1"/>
</dbReference>
<dbReference type="Gene3D" id="3.40.50.150">
    <property type="entry name" value="Vaccinia Virus protein VP39"/>
    <property type="match status" value="1"/>
</dbReference>
<name>A0A6J6EJD2_9ZZZZ</name>
<dbReference type="EMBL" id="CAEZSR010000124">
    <property type="protein sequence ID" value="CAB4576610.1"/>
    <property type="molecule type" value="Genomic_DNA"/>
</dbReference>
<evidence type="ECO:0000259" key="1">
    <source>
        <dbReference type="Pfam" id="PF08241"/>
    </source>
</evidence>
<gene>
    <name evidence="2" type="ORF">UFOPK1493_02751</name>
</gene>
<accession>A0A6J6EJD2</accession>
<dbReference type="Pfam" id="PF08241">
    <property type="entry name" value="Methyltransf_11"/>
    <property type="match status" value="1"/>
</dbReference>
<dbReference type="InterPro" id="IPR029063">
    <property type="entry name" value="SAM-dependent_MTases_sf"/>
</dbReference>
<organism evidence="2">
    <name type="scientific">freshwater metagenome</name>
    <dbReference type="NCBI Taxonomy" id="449393"/>
    <lineage>
        <taxon>unclassified sequences</taxon>
        <taxon>metagenomes</taxon>
        <taxon>ecological metagenomes</taxon>
    </lineage>
</organism>